<feature type="domain" description="Cdc37 Hsp90 binding" evidence="2">
    <location>
        <begin position="20"/>
        <end position="129"/>
    </location>
</feature>
<name>A0ABQ0DMZ8_9EUKA</name>
<comment type="caution">
    <text evidence="3">The sequence shown here is derived from an EMBL/GenBank/DDBJ whole genome shotgun (WGS) entry which is preliminary data.</text>
</comment>
<reference evidence="3 4" key="1">
    <citation type="journal article" date="2019" name="PLoS Negl. Trop. Dis.">
        <title>Whole genome sequencing of Entamoeba nuttalli reveals mammalian host-related molecular signatures and a novel octapeptide-repeat surface protein.</title>
        <authorList>
            <person name="Tanaka M."/>
            <person name="Makiuchi T."/>
            <person name="Komiyama T."/>
            <person name="Shiina T."/>
            <person name="Osaki K."/>
            <person name="Tachibana H."/>
        </authorList>
    </citation>
    <scope>NUCLEOTIDE SEQUENCE [LARGE SCALE GENOMIC DNA]</scope>
    <source>
        <strain evidence="3 4">P19-061405</strain>
    </source>
</reference>
<accession>A0ABQ0DMZ8</accession>
<evidence type="ECO:0000259" key="2">
    <source>
        <dbReference type="Pfam" id="PF08565"/>
    </source>
</evidence>
<dbReference type="Proteomes" id="UP001628156">
    <property type="component" value="Unassembled WGS sequence"/>
</dbReference>
<dbReference type="Pfam" id="PF08565">
    <property type="entry name" value="CDC37_M"/>
    <property type="match status" value="1"/>
</dbReference>
<feature type="compositionally biased region" description="Basic and acidic residues" evidence="1">
    <location>
        <begin position="126"/>
        <end position="150"/>
    </location>
</feature>
<keyword evidence="4" id="KW-1185">Reference proteome</keyword>
<dbReference type="InterPro" id="IPR013874">
    <property type="entry name" value="Cdc37_Hsp90-bd"/>
</dbReference>
<dbReference type="InterPro" id="IPR038189">
    <property type="entry name" value="Cdc37_Hsp90-bd_sf"/>
</dbReference>
<feature type="region of interest" description="Disordered" evidence="1">
    <location>
        <begin position="124"/>
        <end position="150"/>
    </location>
</feature>
<sequence>MNPNSKIPPELVDDVANFLDQETYEDCKVYLTKHYKLIDRKVADGLFEDSLLTFVQYPPQFGARMVRCSQILTYLCDIRDATHGQQDITLFFYRLLGPDPSFKKGFEDHCKMLCEKMTQSAARIKKSMEEEEKAKATKGKEEEKEKEQQN</sequence>
<dbReference type="SUPFAM" id="SSF101391">
    <property type="entry name" value="Hsp90 co-chaperone CDC37"/>
    <property type="match status" value="1"/>
</dbReference>
<protein>
    <recommendedName>
        <fullName evidence="2">Cdc37 Hsp90 binding domain-containing protein</fullName>
    </recommendedName>
</protein>
<dbReference type="EMBL" id="BAAFRS010000180">
    <property type="protein sequence ID" value="GAB1224204.1"/>
    <property type="molecule type" value="Genomic_DNA"/>
</dbReference>
<proteinExistence type="predicted"/>
<evidence type="ECO:0000256" key="1">
    <source>
        <dbReference type="SAM" id="MobiDB-lite"/>
    </source>
</evidence>
<evidence type="ECO:0000313" key="4">
    <source>
        <dbReference type="Proteomes" id="UP001628156"/>
    </source>
</evidence>
<organism evidence="3 4">
    <name type="scientific">Entamoeba nuttalli</name>
    <dbReference type="NCBI Taxonomy" id="412467"/>
    <lineage>
        <taxon>Eukaryota</taxon>
        <taxon>Amoebozoa</taxon>
        <taxon>Evosea</taxon>
        <taxon>Archamoebae</taxon>
        <taxon>Mastigamoebida</taxon>
        <taxon>Entamoebidae</taxon>
        <taxon>Entamoeba</taxon>
    </lineage>
</organism>
<gene>
    <name evidence="3" type="ORF">ENUP19_0180G0023</name>
</gene>
<evidence type="ECO:0000313" key="3">
    <source>
        <dbReference type="EMBL" id="GAB1224204.1"/>
    </source>
</evidence>
<dbReference type="Gene3D" id="1.20.58.610">
    <property type="entry name" value="Cdc37, Hsp90 binding domain"/>
    <property type="match status" value="1"/>
</dbReference>